<proteinExistence type="predicted"/>
<dbReference type="Gene3D" id="3.40.50.1820">
    <property type="entry name" value="alpha/beta hydrolase"/>
    <property type="match status" value="1"/>
</dbReference>
<keyword evidence="1" id="KW-0378">Hydrolase</keyword>
<keyword evidence="5" id="KW-1185">Reference proteome</keyword>
<organism evidence="4 5">
    <name type="scientific">Brevundimonas faecalis</name>
    <dbReference type="NCBI Taxonomy" id="947378"/>
    <lineage>
        <taxon>Bacteria</taxon>
        <taxon>Pseudomonadati</taxon>
        <taxon>Pseudomonadota</taxon>
        <taxon>Alphaproteobacteria</taxon>
        <taxon>Caulobacterales</taxon>
        <taxon>Caulobacteraceae</taxon>
        <taxon>Brevundimonas</taxon>
    </lineage>
</organism>
<evidence type="ECO:0000256" key="1">
    <source>
        <dbReference type="ARBA" id="ARBA00022801"/>
    </source>
</evidence>
<dbReference type="InterPro" id="IPR001375">
    <property type="entry name" value="Peptidase_S9_cat"/>
</dbReference>
<name>A0ABV2RFX0_9CAUL</name>
<dbReference type="PANTHER" id="PTHR42776">
    <property type="entry name" value="SERINE PEPTIDASE S9 FAMILY MEMBER"/>
    <property type="match status" value="1"/>
</dbReference>
<feature type="chain" id="PRO_5045139250" description="Peptidase S9 prolyl oligopeptidase catalytic domain-containing protein" evidence="2">
    <location>
        <begin position="24"/>
        <end position="703"/>
    </location>
</feature>
<dbReference type="EMBL" id="JBEPTF010000005">
    <property type="protein sequence ID" value="MET4685173.1"/>
    <property type="molecule type" value="Genomic_DNA"/>
</dbReference>
<dbReference type="Proteomes" id="UP001549313">
    <property type="component" value="Unassembled WGS sequence"/>
</dbReference>
<sequence length="703" mass="75859">MVKTVLRTMTCALLLTSFTAATAADRGVPVTPDILLSHIRRNAEETPVHPRMQWLDNGRRILISTVTVQTQAGAGRGQFAEYVPLSYLQRTVDVRTGATTDIGVGYDPVVAAQADVIAYHPEGSGGGRLVVARSGGTATCEVSVSELMSDTTGIEAVALAANGGHIAVAVGYGASRFAAPAAAPTNGAAVRVLEAAAPEIWGHNVAVWVLDEHCSDARRIADLPETRIGRMTWADQDRKIVAATATPVPGKGFPRSDLHLFDPATGQGSVLAANIGGQGAAFLQAAPVGPYVAFTYDKEGLGYQLRKQFAIASMADSRIHVVSMDPRERPRWLDERTVLADISGAHPLTRRLATVDIEGRETELPGIPANAMPSPDGRRLAWLDIDLYGAASLSVADLRKASGVWQASPRRQIWKADPPLASYARAERRFVRCESTDGVRPEAILVLPLNHDPRRRYPLIVDLHGGPRGGLDGGSHGAYTPGTILSSSSLEHDMWAAKGYAVLVADYRASGLYGFDAVSRTGEAYAQDFTDIMCNVDAAIRDGVADPDRMAVIGHSYGAYEVNWIITHTHRFKAAISKEGGFADHMAGWGAGARTNQLATTLYGTPIDNPDVYRRMSPINFTRGVTTPTMFVSHRGGALPGDLYGWMYAAWREQGVDAQYRIYDDPNHVLIGEADQRDQLYAAISWIDRYLIPERAEVVDETP</sequence>
<dbReference type="PANTHER" id="PTHR42776:SF27">
    <property type="entry name" value="DIPEPTIDYL PEPTIDASE FAMILY MEMBER 6"/>
    <property type="match status" value="1"/>
</dbReference>
<feature type="signal peptide" evidence="2">
    <location>
        <begin position="1"/>
        <end position="23"/>
    </location>
</feature>
<evidence type="ECO:0000313" key="5">
    <source>
        <dbReference type="Proteomes" id="UP001549313"/>
    </source>
</evidence>
<dbReference type="InterPro" id="IPR029058">
    <property type="entry name" value="AB_hydrolase_fold"/>
</dbReference>
<reference evidence="4 5" key="1">
    <citation type="submission" date="2024-06" db="EMBL/GenBank/DDBJ databases">
        <title>Sorghum-associated microbial communities from plants grown in Nebraska, USA.</title>
        <authorList>
            <person name="Schachtman D."/>
        </authorList>
    </citation>
    <scope>NUCLEOTIDE SEQUENCE [LARGE SCALE GENOMIC DNA]</scope>
    <source>
        <strain evidence="4 5">2814</strain>
    </source>
</reference>
<protein>
    <recommendedName>
        <fullName evidence="3">Peptidase S9 prolyl oligopeptidase catalytic domain-containing protein</fullName>
    </recommendedName>
</protein>
<gene>
    <name evidence="4" type="ORF">ABIE19_003124</name>
</gene>
<accession>A0ABV2RFX0</accession>
<evidence type="ECO:0000313" key="4">
    <source>
        <dbReference type="EMBL" id="MET4685173.1"/>
    </source>
</evidence>
<evidence type="ECO:0000256" key="2">
    <source>
        <dbReference type="SAM" id="SignalP"/>
    </source>
</evidence>
<keyword evidence="2" id="KW-0732">Signal</keyword>
<dbReference type="SUPFAM" id="SSF82171">
    <property type="entry name" value="DPP6 N-terminal domain-like"/>
    <property type="match status" value="1"/>
</dbReference>
<dbReference type="Pfam" id="PF00326">
    <property type="entry name" value="Peptidase_S9"/>
    <property type="match status" value="1"/>
</dbReference>
<comment type="caution">
    <text evidence="4">The sequence shown here is derived from an EMBL/GenBank/DDBJ whole genome shotgun (WGS) entry which is preliminary data.</text>
</comment>
<feature type="domain" description="Peptidase S9 prolyl oligopeptidase catalytic" evidence="3">
    <location>
        <begin position="489"/>
        <end position="691"/>
    </location>
</feature>
<dbReference type="SUPFAM" id="SSF53474">
    <property type="entry name" value="alpha/beta-Hydrolases"/>
    <property type="match status" value="1"/>
</dbReference>
<evidence type="ECO:0000259" key="3">
    <source>
        <dbReference type="Pfam" id="PF00326"/>
    </source>
</evidence>